<dbReference type="Pfam" id="PF00271">
    <property type="entry name" value="Helicase_C"/>
    <property type="match status" value="1"/>
</dbReference>
<organism evidence="8">
    <name type="scientific">Ceratitis capitata</name>
    <name type="common">Mediterranean fruit fly</name>
    <name type="synonym">Tephritis capitata</name>
    <dbReference type="NCBI Taxonomy" id="7213"/>
    <lineage>
        <taxon>Eukaryota</taxon>
        <taxon>Metazoa</taxon>
        <taxon>Ecdysozoa</taxon>
        <taxon>Arthropoda</taxon>
        <taxon>Hexapoda</taxon>
        <taxon>Insecta</taxon>
        <taxon>Pterygota</taxon>
        <taxon>Neoptera</taxon>
        <taxon>Endopterygota</taxon>
        <taxon>Diptera</taxon>
        <taxon>Brachycera</taxon>
        <taxon>Muscomorpha</taxon>
        <taxon>Tephritoidea</taxon>
        <taxon>Tephritidae</taxon>
        <taxon>Ceratitis</taxon>
        <taxon>Ceratitis</taxon>
    </lineage>
</organism>
<keyword evidence="4" id="KW-0067">ATP-binding</keyword>
<evidence type="ECO:0000256" key="4">
    <source>
        <dbReference type="ARBA" id="ARBA00022840"/>
    </source>
</evidence>
<reference evidence="8" key="2">
    <citation type="journal article" date="2014" name="BMC Genomics">
        <title>A genomic perspective to assessing quality of mass-reared SIT flies used in Mediterranean fruit fly (Ceratitis capitata) eradication in California.</title>
        <authorList>
            <person name="Calla B."/>
            <person name="Hall B."/>
            <person name="Hou S."/>
            <person name="Geib S.M."/>
        </authorList>
    </citation>
    <scope>NUCLEOTIDE SEQUENCE</scope>
</reference>
<keyword evidence="3 8" id="KW-0347">Helicase</keyword>
<evidence type="ECO:0000313" key="7">
    <source>
        <dbReference type="EMBL" id="CAD6998937.1"/>
    </source>
</evidence>
<dbReference type="Proteomes" id="UP000606786">
    <property type="component" value="Unassembled WGS sequence"/>
</dbReference>
<dbReference type="InterPro" id="IPR011545">
    <property type="entry name" value="DEAD/DEAH_box_helicase_dom"/>
</dbReference>
<keyword evidence="2" id="KW-0378">Hydrolase</keyword>
<dbReference type="CTD" id="33254"/>
<reference evidence="7" key="3">
    <citation type="submission" date="2020-11" db="EMBL/GenBank/DDBJ databases">
        <authorList>
            <person name="Whitehead M."/>
        </authorList>
    </citation>
    <scope>NUCLEOTIDE SEQUENCE</scope>
    <source>
        <strain evidence="7">EGII</strain>
    </source>
</reference>
<dbReference type="PANTHER" id="PTHR47960">
    <property type="entry name" value="DEAD-BOX ATP-DEPENDENT RNA HELICASE 50"/>
    <property type="match status" value="1"/>
</dbReference>
<evidence type="ECO:0000256" key="3">
    <source>
        <dbReference type="ARBA" id="ARBA00022806"/>
    </source>
</evidence>
<name>W8B0D8_CERCA</name>
<keyword evidence="1" id="KW-0547">Nucleotide-binding</keyword>
<evidence type="ECO:0000313" key="8">
    <source>
        <dbReference type="EMBL" id="JAB86676.1"/>
    </source>
</evidence>
<dbReference type="GO" id="GO:0004386">
    <property type="term" value="F:helicase activity"/>
    <property type="evidence" value="ECO:0007669"/>
    <property type="project" value="UniProtKB-KW"/>
</dbReference>
<dbReference type="PROSITE" id="PS51192">
    <property type="entry name" value="HELICASE_ATP_BIND_1"/>
    <property type="match status" value="1"/>
</dbReference>
<dbReference type="GO" id="GO:0016787">
    <property type="term" value="F:hydrolase activity"/>
    <property type="evidence" value="ECO:0007669"/>
    <property type="project" value="UniProtKB-KW"/>
</dbReference>
<dbReference type="OrthoDB" id="10256233at2759"/>
<dbReference type="PROSITE" id="PS51194">
    <property type="entry name" value="HELICASE_CTER"/>
    <property type="match status" value="1"/>
</dbReference>
<sequence>MLQTSKTNAVFGIFRLYATAAATVIKPKQIQKPKQKPLISCKRSQFNLYVPAPEDSEFGTIPLATSGWKHYKSKDDLMIFNASVSKQDILAEMQEIEEYLKETNICLNEKLLENLRNVLNITAFTSIQSKAISKVYDSHHVLIAAETGCGKTLAYMLPILQRVIERKQAQQNKRKYNTPLAVIITPGRELAAQIGVVAEKLCEDTDVQIKTILGGNTKRLMVNPEFSDVDILVSTVGALSKLVTTGVYRMENVRHVVLDEADTLLDDSFSDKLGYFLRRFPFHKNHTQDEQIVGTQLILASATMPTNTEEILQKVIDVQTLHEVSSPNLHKLMPHIEQRFLRMSKQSRPTTLLNLVKKDIAKRQPTIVFSNKSATSDFVDIFLNNNGVRSVNLNGDMLMKIRVGRFERFQEGNYDVLSTTDVGSRGLDTTNARHVINFDFPLHVSDYIHRCGRIGRVGNLKPSLVTNFISSRREVEVVQRIEHAARTGGLLPDVNANIKNIINKRIMKDMEAAGMVLPEEEAF</sequence>
<gene>
    <name evidence="8" type="primary">DDX28</name>
    <name evidence="7" type="ORF">CCAP1982_LOCUS7484</name>
</gene>
<dbReference type="GO" id="GO:0003676">
    <property type="term" value="F:nucleic acid binding"/>
    <property type="evidence" value="ECO:0007669"/>
    <property type="project" value="InterPro"/>
</dbReference>
<evidence type="ECO:0000313" key="9">
    <source>
        <dbReference type="Proteomes" id="UP000606786"/>
    </source>
</evidence>
<dbReference type="InterPro" id="IPR027417">
    <property type="entry name" value="P-loop_NTPase"/>
</dbReference>
<dbReference type="Pfam" id="PF00270">
    <property type="entry name" value="DEAD"/>
    <property type="match status" value="1"/>
</dbReference>
<evidence type="ECO:0000256" key="2">
    <source>
        <dbReference type="ARBA" id="ARBA00022801"/>
    </source>
</evidence>
<dbReference type="CDD" id="cd18787">
    <property type="entry name" value="SF2_C_DEAD"/>
    <property type="match status" value="1"/>
</dbReference>
<reference evidence="8" key="1">
    <citation type="submission" date="2013-07" db="EMBL/GenBank/DDBJ databases">
        <authorList>
            <person name="Geib S."/>
        </authorList>
    </citation>
    <scope>NUCLEOTIDE SEQUENCE</scope>
</reference>
<dbReference type="KEGG" id="ccat:101461772"/>
<evidence type="ECO:0000259" key="5">
    <source>
        <dbReference type="PROSITE" id="PS51192"/>
    </source>
</evidence>
<evidence type="ECO:0000256" key="1">
    <source>
        <dbReference type="ARBA" id="ARBA00022741"/>
    </source>
</evidence>
<dbReference type="Gene3D" id="3.40.50.300">
    <property type="entry name" value="P-loop containing nucleotide triphosphate hydrolases"/>
    <property type="match status" value="2"/>
</dbReference>
<feature type="domain" description="Helicase ATP-binding" evidence="5">
    <location>
        <begin position="132"/>
        <end position="322"/>
    </location>
</feature>
<dbReference type="SMART" id="SM00490">
    <property type="entry name" value="HELICc"/>
    <property type="match status" value="1"/>
</dbReference>
<dbReference type="SUPFAM" id="SSF52540">
    <property type="entry name" value="P-loop containing nucleoside triphosphate hydrolases"/>
    <property type="match status" value="1"/>
</dbReference>
<dbReference type="EMBL" id="CAJHJT010000012">
    <property type="protein sequence ID" value="CAD6998937.1"/>
    <property type="molecule type" value="Genomic_DNA"/>
</dbReference>
<dbReference type="GeneID" id="101461772"/>
<evidence type="ECO:0000259" key="6">
    <source>
        <dbReference type="PROSITE" id="PS51194"/>
    </source>
</evidence>
<dbReference type="GO" id="GO:0005524">
    <property type="term" value="F:ATP binding"/>
    <property type="evidence" value="ECO:0007669"/>
    <property type="project" value="UniProtKB-KW"/>
</dbReference>
<dbReference type="InterPro" id="IPR014001">
    <property type="entry name" value="Helicase_ATP-bd"/>
</dbReference>
<keyword evidence="9" id="KW-1185">Reference proteome</keyword>
<dbReference type="EMBL" id="GAMC01019879">
    <property type="protein sequence ID" value="JAB86676.1"/>
    <property type="molecule type" value="mRNA"/>
</dbReference>
<dbReference type="SMART" id="SM00487">
    <property type="entry name" value="DEXDc"/>
    <property type="match status" value="1"/>
</dbReference>
<accession>W8B0D8</accession>
<dbReference type="InterPro" id="IPR001650">
    <property type="entry name" value="Helicase_C-like"/>
</dbReference>
<dbReference type="CDD" id="cd17948">
    <property type="entry name" value="DEADc_DDX28"/>
    <property type="match status" value="1"/>
</dbReference>
<dbReference type="AlphaFoldDB" id="W8B0D8"/>
<feature type="domain" description="Helicase C-terminal" evidence="6">
    <location>
        <begin position="335"/>
        <end position="502"/>
    </location>
</feature>
<protein>
    <submittedName>
        <fullName evidence="7">(Mediterranean fruit fly) hypothetical protein</fullName>
    </submittedName>
    <submittedName>
        <fullName evidence="8">Putative ATP-dependent RNA helicase DDX28</fullName>
    </submittedName>
</protein>
<proteinExistence type="evidence at transcript level"/>